<gene>
    <name evidence="1" type="ORF">FCALED_LOCUS11768</name>
</gene>
<evidence type="ECO:0000313" key="2">
    <source>
        <dbReference type="Proteomes" id="UP000789570"/>
    </source>
</evidence>
<dbReference type="OrthoDB" id="544350at2759"/>
<evidence type="ECO:0000313" key="1">
    <source>
        <dbReference type="EMBL" id="CAG8665769.1"/>
    </source>
</evidence>
<dbReference type="EMBL" id="CAJVPQ010005200">
    <property type="protein sequence ID" value="CAG8665769.1"/>
    <property type="molecule type" value="Genomic_DNA"/>
</dbReference>
<name>A0A9N9E5U8_9GLOM</name>
<accession>A0A9N9E5U8</accession>
<dbReference type="AlphaFoldDB" id="A0A9N9E5U8"/>
<proteinExistence type="predicted"/>
<protein>
    <submittedName>
        <fullName evidence="1">10159_t:CDS:1</fullName>
    </submittedName>
</protein>
<reference evidence="1" key="1">
    <citation type="submission" date="2021-06" db="EMBL/GenBank/DDBJ databases">
        <authorList>
            <person name="Kallberg Y."/>
            <person name="Tangrot J."/>
            <person name="Rosling A."/>
        </authorList>
    </citation>
    <scope>NUCLEOTIDE SEQUENCE</scope>
    <source>
        <strain evidence="1">UK204</strain>
    </source>
</reference>
<feature type="non-terminal residue" evidence="1">
    <location>
        <position position="57"/>
    </location>
</feature>
<comment type="caution">
    <text evidence="1">The sequence shown here is derived from an EMBL/GenBank/DDBJ whole genome shotgun (WGS) entry which is preliminary data.</text>
</comment>
<organism evidence="1 2">
    <name type="scientific">Funneliformis caledonium</name>
    <dbReference type="NCBI Taxonomy" id="1117310"/>
    <lineage>
        <taxon>Eukaryota</taxon>
        <taxon>Fungi</taxon>
        <taxon>Fungi incertae sedis</taxon>
        <taxon>Mucoromycota</taxon>
        <taxon>Glomeromycotina</taxon>
        <taxon>Glomeromycetes</taxon>
        <taxon>Glomerales</taxon>
        <taxon>Glomeraceae</taxon>
        <taxon>Funneliformis</taxon>
    </lineage>
</organism>
<dbReference type="Proteomes" id="UP000789570">
    <property type="component" value="Unassembled WGS sequence"/>
</dbReference>
<keyword evidence="2" id="KW-1185">Reference proteome</keyword>
<sequence>MDFTFGICLDCKNERSSLKWCKVCENNSFRENFNNWTSGNLNIDNFIKHTQLNATRS</sequence>